<accession>A0A2U3MX78</accession>
<dbReference type="Proteomes" id="UP000245974">
    <property type="component" value="Unassembled WGS sequence"/>
</dbReference>
<proteinExistence type="predicted"/>
<reference evidence="2" key="1">
    <citation type="submission" date="2018-03" db="EMBL/GenBank/DDBJ databases">
        <authorList>
            <person name="Blom J."/>
        </authorList>
    </citation>
    <scope>NUCLEOTIDE SEQUENCE [LARGE SCALE GENOMIC DNA]</scope>
    <source>
        <strain evidence="2">KPC-SM-21</strain>
    </source>
</reference>
<dbReference type="PIRSF" id="PIRSF001439">
    <property type="entry name" value="CryM"/>
    <property type="match status" value="1"/>
</dbReference>
<dbReference type="EMBL" id="OOGT01000038">
    <property type="protein sequence ID" value="SPL70030.1"/>
    <property type="molecule type" value="Genomic_DNA"/>
</dbReference>
<dbReference type="PANTHER" id="PTHR13812:SF19">
    <property type="entry name" value="KETIMINE REDUCTASE MU-CRYSTALLIN"/>
    <property type="match status" value="1"/>
</dbReference>
<organism evidence="1 2">
    <name type="scientific">Acinetobacter stercoris</name>
    <dbReference type="NCBI Taxonomy" id="2126983"/>
    <lineage>
        <taxon>Bacteria</taxon>
        <taxon>Pseudomonadati</taxon>
        <taxon>Pseudomonadota</taxon>
        <taxon>Gammaproteobacteria</taxon>
        <taxon>Moraxellales</taxon>
        <taxon>Moraxellaceae</taxon>
        <taxon>Acinetobacter</taxon>
    </lineage>
</organism>
<dbReference type="AlphaFoldDB" id="A0A2U3MX78"/>
<gene>
    <name evidence="1" type="ORF">KPC_1208</name>
</gene>
<dbReference type="Pfam" id="PF02423">
    <property type="entry name" value="OCD_Mu_crystall"/>
    <property type="match status" value="1"/>
</dbReference>
<dbReference type="Gene3D" id="3.30.1780.10">
    <property type="entry name" value="ornithine cyclodeaminase, domain 1"/>
    <property type="match status" value="1"/>
</dbReference>
<sequence>MNRQEENKQDFVDEEKSKGLLILSQQSLDALPINLEDILVVVQSAFIGLRQGSDNPQKTIIQPVDQRSISYSMVGSDSTSQTVGFKVVYEFDPLRKLDSYNFHSFIFLCDDKTGQPIALMDVVKLGPLRTSATSALMAKAACPDARTALVVGTGIQGQMAFPMLVTAMPHLEKLQIFGHYTEGIQVARDNLRRYFPDRDIEVVSSLEQAANDADIILGVAGASARQQVRHAWMKPNSVAVLVGYGVDADVFQQANCLITTDIEQMKVTCGDLLGTDQLLPEVHAELPDILLGRKTARKTTDDIVFAYNSGMVVTDIALGRYLVEQVQKNPELGQRVKLW</sequence>
<keyword evidence="2" id="KW-1185">Reference proteome</keyword>
<protein>
    <submittedName>
        <fullName evidence="1">Ornithine cyclodeaminase</fullName>
    </submittedName>
</protein>
<dbReference type="GO" id="GO:0005737">
    <property type="term" value="C:cytoplasm"/>
    <property type="evidence" value="ECO:0007669"/>
    <property type="project" value="TreeGrafter"/>
</dbReference>
<dbReference type="Gene3D" id="3.40.50.720">
    <property type="entry name" value="NAD(P)-binding Rossmann-like Domain"/>
    <property type="match status" value="1"/>
</dbReference>
<name>A0A2U3MX78_9GAMM</name>
<dbReference type="InParanoid" id="A0A2U3MX78"/>
<dbReference type="SUPFAM" id="SSF51735">
    <property type="entry name" value="NAD(P)-binding Rossmann-fold domains"/>
    <property type="match status" value="1"/>
</dbReference>
<dbReference type="PANTHER" id="PTHR13812">
    <property type="entry name" value="KETIMINE REDUCTASE MU-CRYSTALLIN"/>
    <property type="match status" value="1"/>
</dbReference>
<dbReference type="OrthoDB" id="9809203at2"/>
<dbReference type="InterPro" id="IPR023401">
    <property type="entry name" value="ODC_N"/>
</dbReference>
<evidence type="ECO:0000313" key="2">
    <source>
        <dbReference type="Proteomes" id="UP000245974"/>
    </source>
</evidence>
<dbReference type="InterPro" id="IPR036291">
    <property type="entry name" value="NAD(P)-bd_dom_sf"/>
</dbReference>
<evidence type="ECO:0000313" key="1">
    <source>
        <dbReference type="EMBL" id="SPL70030.1"/>
    </source>
</evidence>
<dbReference type="RefSeq" id="WP_121973532.1">
    <property type="nucleotide sequence ID" value="NZ_OOGT01000038.1"/>
</dbReference>
<dbReference type="InterPro" id="IPR003462">
    <property type="entry name" value="ODC_Mu_crystall"/>
</dbReference>